<dbReference type="Pfam" id="PF07714">
    <property type="entry name" value="PK_Tyr_Ser-Thr"/>
    <property type="match status" value="1"/>
</dbReference>
<dbReference type="InterPro" id="IPR017441">
    <property type="entry name" value="Protein_kinase_ATP_BS"/>
</dbReference>
<name>A0AAV2TVA6_CALDB</name>
<feature type="domain" description="Protein kinase" evidence="10">
    <location>
        <begin position="964"/>
        <end position="1248"/>
    </location>
</feature>
<evidence type="ECO:0000256" key="2">
    <source>
        <dbReference type="ARBA" id="ARBA00022692"/>
    </source>
</evidence>
<feature type="compositionally biased region" description="Polar residues" evidence="7">
    <location>
        <begin position="1568"/>
        <end position="1580"/>
    </location>
</feature>
<keyword evidence="3 8" id="KW-1133">Transmembrane helix</keyword>
<feature type="compositionally biased region" description="Polar residues" evidence="7">
    <location>
        <begin position="670"/>
        <end position="679"/>
    </location>
</feature>
<dbReference type="InterPro" id="IPR000719">
    <property type="entry name" value="Prot_kinase_dom"/>
</dbReference>
<feature type="region of interest" description="Disordered" evidence="7">
    <location>
        <begin position="630"/>
        <end position="688"/>
    </location>
</feature>
<evidence type="ECO:0000256" key="5">
    <source>
        <dbReference type="ARBA" id="ARBA00051243"/>
    </source>
</evidence>
<comment type="catalytic activity">
    <reaction evidence="5">
        <text>L-tyrosyl-[protein] + ATP = O-phospho-L-tyrosyl-[protein] + ADP + H(+)</text>
        <dbReference type="Rhea" id="RHEA:10596"/>
        <dbReference type="Rhea" id="RHEA-COMP:10136"/>
        <dbReference type="Rhea" id="RHEA-COMP:20101"/>
        <dbReference type="ChEBI" id="CHEBI:15378"/>
        <dbReference type="ChEBI" id="CHEBI:30616"/>
        <dbReference type="ChEBI" id="CHEBI:46858"/>
        <dbReference type="ChEBI" id="CHEBI:61978"/>
        <dbReference type="ChEBI" id="CHEBI:456216"/>
        <dbReference type="EC" id="2.7.10.1"/>
    </reaction>
</comment>
<dbReference type="SMART" id="SM00219">
    <property type="entry name" value="TyrKc"/>
    <property type="match status" value="1"/>
</dbReference>
<feature type="compositionally biased region" description="Polar residues" evidence="7">
    <location>
        <begin position="1507"/>
        <end position="1516"/>
    </location>
</feature>
<protein>
    <recommendedName>
        <fullName evidence="10">Protein kinase domain-containing protein</fullName>
    </recommendedName>
</protein>
<keyword evidence="4 8" id="KW-0472">Membrane</keyword>
<evidence type="ECO:0000256" key="4">
    <source>
        <dbReference type="ARBA" id="ARBA00023136"/>
    </source>
</evidence>
<organism evidence="11 12">
    <name type="scientific">Calicophoron daubneyi</name>
    <name type="common">Rumen fluke</name>
    <name type="synonym">Paramphistomum daubneyi</name>
    <dbReference type="NCBI Taxonomy" id="300641"/>
    <lineage>
        <taxon>Eukaryota</taxon>
        <taxon>Metazoa</taxon>
        <taxon>Spiralia</taxon>
        <taxon>Lophotrochozoa</taxon>
        <taxon>Platyhelminthes</taxon>
        <taxon>Trematoda</taxon>
        <taxon>Digenea</taxon>
        <taxon>Plagiorchiida</taxon>
        <taxon>Pronocephalata</taxon>
        <taxon>Paramphistomoidea</taxon>
        <taxon>Paramphistomidae</taxon>
        <taxon>Calicophoron</taxon>
    </lineage>
</organism>
<dbReference type="GO" id="GO:0043235">
    <property type="term" value="C:receptor complex"/>
    <property type="evidence" value="ECO:0007669"/>
    <property type="project" value="TreeGrafter"/>
</dbReference>
<evidence type="ECO:0000256" key="3">
    <source>
        <dbReference type="ARBA" id="ARBA00022989"/>
    </source>
</evidence>
<dbReference type="EMBL" id="CAXLJL010000789">
    <property type="protein sequence ID" value="CAL5140783.1"/>
    <property type="molecule type" value="Genomic_DNA"/>
</dbReference>
<dbReference type="Gene3D" id="1.10.510.10">
    <property type="entry name" value="Transferase(Phosphotransferase) domain 1"/>
    <property type="match status" value="1"/>
</dbReference>
<dbReference type="PROSITE" id="PS00109">
    <property type="entry name" value="PROTEIN_KINASE_TYR"/>
    <property type="match status" value="1"/>
</dbReference>
<dbReference type="InterPro" id="IPR050122">
    <property type="entry name" value="RTK"/>
</dbReference>
<feature type="region of interest" description="Disordered" evidence="7">
    <location>
        <begin position="1279"/>
        <end position="1298"/>
    </location>
</feature>
<evidence type="ECO:0000256" key="9">
    <source>
        <dbReference type="SAM" id="SignalP"/>
    </source>
</evidence>
<dbReference type="GO" id="GO:0005886">
    <property type="term" value="C:plasma membrane"/>
    <property type="evidence" value="ECO:0007669"/>
    <property type="project" value="TreeGrafter"/>
</dbReference>
<dbReference type="PANTHER" id="PTHR24416:SF489">
    <property type="entry name" value="PROTEIN KINASE DOMAIN-CONTAINING PROTEIN"/>
    <property type="match status" value="1"/>
</dbReference>
<keyword evidence="9" id="KW-0732">Signal</keyword>
<dbReference type="Proteomes" id="UP001497525">
    <property type="component" value="Unassembled WGS sequence"/>
</dbReference>
<proteinExistence type="predicted"/>
<keyword evidence="6" id="KW-0067">ATP-binding</keyword>
<feature type="binding site" evidence="6">
    <location>
        <position position="995"/>
    </location>
    <ligand>
        <name>ATP</name>
        <dbReference type="ChEBI" id="CHEBI:30616"/>
    </ligand>
</feature>
<dbReference type="GO" id="GO:0005524">
    <property type="term" value="F:ATP binding"/>
    <property type="evidence" value="ECO:0007669"/>
    <property type="project" value="UniProtKB-UniRule"/>
</dbReference>
<comment type="subcellular location">
    <subcellularLocation>
        <location evidence="1">Membrane</location>
        <topology evidence="1">Single-pass membrane protein</topology>
    </subcellularLocation>
</comment>
<keyword evidence="2 8" id="KW-0812">Transmembrane</keyword>
<dbReference type="SUPFAM" id="SSF53822">
    <property type="entry name" value="Periplasmic binding protein-like I"/>
    <property type="match status" value="1"/>
</dbReference>
<evidence type="ECO:0000256" key="8">
    <source>
        <dbReference type="SAM" id="Phobius"/>
    </source>
</evidence>
<dbReference type="InterPro" id="IPR001828">
    <property type="entry name" value="ANF_lig-bd_rcpt"/>
</dbReference>
<dbReference type="Gene3D" id="3.40.50.2300">
    <property type="match status" value="2"/>
</dbReference>
<feature type="region of interest" description="Disordered" evidence="7">
    <location>
        <begin position="1491"/>
        <end position="1525"/>
    </location>
</feature>
<dbReference type="SUPFAM" id="SSF56112">
    <property type="entry name" value="Protein kinase-like (PK-like)"/>
    <property type="match status" value="1"/>
</dbReference>
<feature type="compositionally biased region" description="Polar residues" evidence="7">
    <location>
        <begin position="634"/>
        <end position="648"/>
    </location>
</feature>
<dbReference type="InterPro" id="IPR008266">
    <property type="entry name" value="Tyr_kinase_AS"/>
</dbReference>
<evidence type="ECO:0000259" key="10">
    <source>
        <dbReference type="PROSITE" id="PS50011"/>
    </source>
</evidence>
<evidence type="ECO:0000313" key="11">
    <source>
        <dbReference type="EMBL" id="CAL5140783.1"/>
    </source>
</evidence>
<dbReference type="InterPro" id="IPR001245">
    <property type="entry name" value="Ser-Thr/Tyr_kinase_cat_dom"/>
</dbReference>
<reference evidence="11" key="1">
    <citation type="submission" date="2024-06" db="EMBL/GenBank/DDBJ databases">
        <authorList>
            <person name="Liu X."/>
            <person name="Lenzi L."/>
            <person name="Haldenby T S."/>
            <person name="Uol C."/>
        </authorList>
    </citation>
    <scope>NUCLEOTIDE SEQUENCE</scope>
</reference>
<dbReference type="InterPro" id="IPR011009">
    <property type="entry name" value="Kinase-like_dom_sf"/>
</dbReference>
<dbReference type="Pfam" id="PF01094">
    <property type="entry name" value="ANF_receptor"/>
    <property type="match status" value="1"/>
</dbReference>
<dbReference type="PROSITE" id="PS00107">
    <property type="entry name" value="PROTEIN_KINASE_ATP"/>
    <property type="match status" value="1"/>
</dbReference>
<dbReference type="GO" id="GO:0007169">
    <property type="term" value="P:cell surface receptor protein tyrosine kinase signaling pathway"/>
    <property type="evidence" value="ECO:0007669"/>
    <property type="project" value="TreeGrafter"/>
</dbReference>
<feature type="chain" id="PRO_5043315417" description="Protein kinase domain-containing protein" evidence="9">
    <location>
        <begin position="27"/>
        <end position="1624"/>
    </location>
</feature>
<evidence type="ECO:0000256" key="1">
    <source>
        <dbReference type="ARBA" id="ARBA00004167"/>
    </source>
</evidence>
<dbReference type="CDD" id="cd00192">
    <property type="entry name" value="PTKc"/>
    <property type="match status" value="1"/>
</dbReference>
<gene>
    <name evidence="11" type="ORF">CDAUBV1_LOCUS16076</name>
</gene>
<dbReference type="PRINTS" id="PR00109">
    <property type="entry name" value="TYRKINASE"/>
</dbReference>
<feature type="transmembrane region" description="Helical" evidence="8">
    <location>
        <begin position="910"/>
        <end position="932"/>
    </location>
</feature>
<dbReference type="PANTHER" id="PTHR24416">
    <property type="entry name" value="TYROSINE-PROTEIN KINASE RECEPTOR"/>
    <property type="match status" value="1"/>
</dbReference>
<dbReference type="PROSITE" id="PS50011">
    <property type="entry name" value="PROTEIN_KINASE_DOM"/>
    <property type="match status" value="1"/>
</dbReference>
<feature type="signal peptide" evidence="9">
    <location>
        <begin position="1"/>
        <end position="26"/>
    </location>
</feature>
<sequence length="1624" mass="182736">MAGSSLFLVAICPLLSQLLLWKLSSCGQCFGAPDILEWNRSLNYNNHSLVLQLEFSDDPAHWVVNYIFEILAAERLGYRTIKHVHNNDGSVRKAIKRLKCSDSACRTLPDVHVNLLVWLPIGVDVSYWVSPSSVSDHGPLGLTRHWHLFSEPYGGDHSKEPFSDLPGARKFDHAPKISQDVLPPLSKSPITRTHERPIRVDEWKINGTTLELHTSFWPAPPLCSAEGISQTHSDNRPPPAVPDPSHSNKYCRTESYQATKLSWAKLKTISPQLYQLTSRIHLSDYEFSELLEEINRLKETLHEERKHVARIYHEAACRWLRLHSTRWKEWTHGWNHKLNLTIAGMFSLRGKWVLSGLDRVAEEAVQFINNDPDYFLNTEYALRLDVRNLSCEPGLILNDYFKILAGAADNRLIGSVAALCPESIEAVVELANFRQKLIVSPTVATARFLEQQYYPYFFRTVPSMTQANYILLHLFLKWGWRRMVVFRKTDHFFNPRLFQANGIEIIADFEMNENQLTYKGAKHTLEQLKQRNSRIFVVEYGPRGTFLILCAAYHEGMHFGAGYVWFLNPWLSERWWLPHTLSDGAECTVEQMANITSWTFTVGHQLLHASMVHSFTALSNPLGYGEPNSRRTNEVNNGGNTFTQNFPTSKRVPRDVSSITHSKFSKRSEPLSNTAQSAASRKPPHTPVRDPMQYYAMYTYEAVILLASAMVHLLKENPSAISALDDSNVARSLRDLVSRTNFAYKFRGPESVDGTRGSLDSEETLGGDFLFDFGFQTAGEFYGIHGGKSPSRSQLRFNKINERVADYWLLKQRQVNTTVPIIMWYTKHVSDVTSEQHTEMGPFLNKQSATKAEDLVAAYKNFLGRMGERPLDVVNWNVLGGPPHDGSITDEECSLKFLSDTLHMGCTGSIVFLAVIATVLFLIPVVWAVMHYRRKLREAEKRTRKPFEELCLELADLDMPVESIVLNRQIGQGAFGLVFGGEAKKDGSWEAVAVKVINEKATYEGKIEFLSEAKLMRSLNHRNVIRLIGISLNPKDSLYLVMELMLLGDLKTYLLSRRILAQRSPDHEDVRPTTLTSMARDIAEGISYLHSKNLLHRDIACRNCLVGADHVVRIGDFGLTREATRNTSDAYYRFTRNCQLPIRWMPPEAVQFGIFTVQSDVWSYGITLYEIITFGVFPYNDMGDVEVVERVKRMEFSITEFLPYTAIGTVVWRLINQCCQHQWKNRLSSMSQVIDVLDAHPECIRPFLTDDPPKPDATMDSIPFQPSAGAAVSSLMGTETAGDGLRSTRSVPAGAGPMNDDTTLNYDIDLANSPQICLKQNDTFNDSFDVRFPYKQVSSQPQIFSRGESAPFTNDLSFGTTAAINRPFSRAVPACTLADSTQNSIQINSSIIVDQEDSQTPLLHSSFNKNGYTNATNGVHLAFPLDSSKNDHWSTDEDDLRTSLIRDSTPGTYCFSVWGQTKNDEGLADTTNLRLSQDELFLPSQSKCNAKVPPYRNRSESGASVHGISSNSTELNRVTPADGHSVDRSEYYSTINLCSGSRTCSPVVERDPARDLRGRSLDSLRDGTSQLGKRNSTSDLPNLHTDVAPLPLPHRGDSASLVNIYASGEARYLNANSSPLDDGA</sequence>
<feature type="region of interest" description="Disordered" evidence="7">
    <location>
        <begin position="227"/>
        <end position="249"/>
    </location>
</feature>
<comment type="caution">
    <text evidence="11">The sequence shown here is derived from an EMBL/GenBank/DDBJ whole genome shotgun (WGS) entry which is preliminary data.</text>
</comment>
<dbReference type="InterPro" id="IPR020635">
    <property type="entry name" value="Tyr_kinase_cat_dom"/>
</dbReference>
<dbReference type="InterPro" id="IPR028082">
    <property type="entry name" value="Peripla_BP_I"/>
</dbReference>
<dbReference type="GO" id="GO:0004714">
    <property type="term" value="F:transmembrane receptor protein tyrosine kinase activity"/>
    <property type="evidence" value="ECO:0007669"/>
    <property type="project" value="UniProtKB-EC"/>
</dbReference>
<feature type="compositionally biased region" description="Basic and acidic residues" evidence="7">
    <location>
        <begin position="1548"/>
        <end position="1565"/>
    </location>
</feature>
<accession>A0AAV2TVA6</accession>
<evidence type="ECO:0000256" key="6">
    <source>
        <dbReference type="PROSITE-ProRule" id="PRU10141"/>
    </source>
</evidence>
<evidence type="ECO:0000313" key="12">
    <source>
        <dbReference type="Proteomes" id="UP001497525"/>
    </source>
</evidence>
<feature type="region of interest" description="Disordered" evidence="7">
    <location>
        <begin position="1544"/>
        <end position="1591"/>
    </location>
</feature>
<evidence type="ECO:0000256" key="7">
    <source>
        <dbReference type="SAM" id="MobiDB-lite"/>
    </source>
</evidence>
<keyword evidence="6" id="KW-0547">Nucleotide-binding</keyword>